<gene>
    <name evidence="1" type="ORF">MELA_00174</name>
</gene>
<evidence type="ECO:0000313" key="1">
    <source>
        <dbReference type="EMBL" id="VUZ83816.1"/>
    </source>
</evidence>
<organism evidence="1 2">
    <name type="scientific">Candidatus Methylomirabilis lanthanidiphila</name>
    <dbReference type="NCBI Taxonomy" id="2211376"/>
    <lineage>
        <taxon>Bacteria</taxon>
        <taxon>Candidatus Methylomirabilota</taxon>
        <taxon>Candidatus Methylomirabilia</taxon>
        <taxon>Candidatus Methylomirabilales</taxon>
        <taxon>Candidatus Methylomirabilaceae</taxon>
        <taxon>Candidatus Methylomirabilis</taxon>
    </lineage>
</organism>
<dbReference type="EMBL" id="CABIKM010000002">
    <property type="protein sequence ID" value="VUZ83816.1"/>
    <property type="molecule type" value="Genomic_DNA"/>
</dbReference>
<dbReference type="AlphaFoldDB" id="A0A564ZF93"/>
<keyword evidence="2" id="KW-1185">Reference proteome</keyword>
<sequence>MAIILKMRVKSSMAPSYVGGIIPKLGVGTDGGRCRS</sequence>
<name>A0A564ZF93_9BACT</name>
<protein>
    <submittedName>
        <fullName evidence="1">Uncharacterized protein</fullName>
    </submittedName>
</protein>
<reference evidence="1 2" key="1">
    <citation type="submission" date="2019-07" db="EMBL/GenBank/DDBJ databases">
        <authorList>
            <person name="Cremers G."/>
        </authorList>
    </citation>
    <scope>NUCLEOTIDE SEQUENCE [LARGE SCALE GENOMIC DNA]</scope>
</reference>
<accession>A0A564ZF93</accession>
<dbReference type="Proteomes" id="UP000334340">
    <property type="component" value="Unassembled WGS sequence"/>
</dbReference>
<proteinExistence type="predicted"/>
<evidence type="ECO:0000313" key="2">
    <source>
        <dbReference type="Proteomes" id="UP000334340"/>
    </source>
</evidence>